<dbReference type="InterPro" id="IPR012341">
    <property type="entry name" value="6hp_glycosidase-like_sf"/>
</dbReference>
<dbReference type="InterPro" id="IPR008928">
    <property type="entry name" value="6-hairpin_glycosidase_sf"/>
</dbReference>
<keyword evidence="4" id="KW-0326">Glycosidase</keyword>
<comment type="caution">
    <text evidence="7">The sequence shown here is derived from an EMBL/GenBank/DDBJ whole genome shotgun (WGS) entry which is preliminary data.</text>
</comment>
<dbReference type="InterPro" id="IPR013783">
    <property type="entry name" value="Ig-like_fold"/>
</dbReference>
<dbReference type="RefSeq" id="WP_203957417.1">
    <property type="nucleotide sequence ID" value="NZ_BOOO01000041.1"/>
</dbReference>
<keyword evidence="5" id="KW-0624">Polysaccharide degradation</keyword>
<keyword evidence="8" id="KW-1185">Reference proteome</keyword>
<evidence type="ECO:0000256" key="3">
    <source>
        <dbReference type="ARBA" id="ARBA00023277"/>
    </source>
</evidence>
<dbReference type="GO" id="GO:0000272">
    <property type="term" value="P:polysaccharide catabolic process"/>
    <property type="evidence" value="ECO:0007669"/>
    <property type="project" value="UniProtKB-KW"/>
</dbReference>
<dbReference type="CDD" id="cd02850">
    <property type="entry name" value="E_set_Cellulase_N"/>
    <property type="match status" value="1"/>
</dbReference>
<keyword evidence="2" id="KW-0378">Hydrolase</keyword>
<dbReference type="SUPFAM" id="SSF48208">
    <property type="entry name" value="Six-hairpin glycosidases"/>
    <property type="match status" value="1"/>
</dbReference>
<dbReference type="Gene3D" id="1.50.10.10">
    <property type="match status" value="1"/>
</dbReference>
<dbReference type="EMBL" id="BOOO01000041">
    <property type="protein sequence ID" value="GII33586.1"/>
    <property type="molecule type" value="Genomic_DNA"/>
</dbReference>
<comment type="similarity">
    <text evidence="1">Belongs to the glycosyl hydrolase 9 (cellulase E) family.</text>
</comment>
<dbReference type="InterPro" id="IPR014756">
    <property type="entry name" value="Ig_E-set"/>
</dbReference>
<name>A0A8J3TX18_9ACTN</name>
<accession>A0A8J3TX18</accession>
<proteinExistence type="inferred from homology"/>
<evidence type="ECO:0000259" key="6">
    <source>
        <dbReference type="Pfam" id="PF00759"/>
    </source>
</evidence>
<dbReference type="AlphaFoldDB" id="A0A8J3TX18"/>
<dbReference type="GO" id="GO:0008810">
    <property type="term" value="F:cellulase activity"/>
    <property type="evidence" value="ECO:0007669"/>
    <property type="project" value="InterPro"/>
</dbReference>
<gene>
    <name evidence="7" type="ORF">Pmi06nite_70280</name>
</gene>
<feature type="domain" description="Glycoside hydrolase family 9" evidence="6">
    <location>
        <begin position="102"/>
        <end position="508"/>
    </location>
</feature>
<evidence type="ECO:0000256" key="4">
    <source>
        <dbReference type="ARBA" id="ARBA00023295"/>
    </source>
</evidence>
<dbReference type="PANTHER" id="PTHR22298">
    <property type="entry name" value="ENDO-1,4-BETA-GLUCANASE"/>
    <property type="match status" value="1"/>
</dbReference>
<organism evidence="7 8">
    <name type="scientific">Planotetraspora mira</name>
    <dbReference type="NCBI Taxonomy" id="58121"/>
    <lineage>
        <taxon>Bacteria</taxon>
        <taxon>Bacillati</taxon>
        <taxon>Actinomycetota</taxon>
        <taxon>Actinomycetes</taxon>
        <taxon>Streptosporangiales</taxon>
        <taxon>Streptosporangiaceae</taxon>
        <taxon>Planotetraspora</taxon>
    </lineage>
</organism>
<protein>
    <submittedName>
        <fullName evidence="7">Endochitinase</fullName>
    </submittedName>
</protein>
<evidence type="ECO:0000256" key="1">
    <source>
        <dbReference type="ARBA" id="ARBA00007072"/>
    </source>
</evidence>
<dbReference type="Proteomes" id="UP000650628">
    <property type="component" value="Unassembled WGS sequence"/>
</dbReference>
<reference evidence="7 8" key="1">
    <citation type="submission" date="2021-01" db="EMBL/GenBank/DDBJ databases">
        <title>Whole genome shotgun sequence of Planotetraspora mira NBRC 15435.</title>
        <authorList>
            <person name="Komaki H."/>
            <person name="Tamura T."/>
        </authorList>
    </citation>
    <scope>NUCLEOTIDE SEQUENCE [LARGE SCALE GENOMIC DNA]</scope>
    <source>
        <strain evidence="7 8">NBRC 15435</strain>
    </source>
</reference>
<dbReference type="InterPro" id="IPR001701">
    <property type="entry name" value="Glyco_hydro_9"/>
</dbReference>
<sequence>MITVLTSHLGYNAAGTKKAVALLRGPVTIEDAALVNEDDGTRTGLAVGPEERVDGWSLGTFLRIDFTHVRAEGRYRIEVVTPDGVRTCEPFTIGTRRIHHMTLSDTLYYFKAVRSSGEIDRKDRHARFYQDDSGRTVDAHGGWLDASGDHSKFLSHLNYTRMMNPQQTPLCAWAFIAAHDRLAAAHPELFRSLGGRMRDEGLHGADFLMRFQSEDGYFYTAIFDALTKDLDERVINAPLQDSVRTTRWQAAYRQGGGMAIAALARASTLDDHGDFTPRQYLEAAHRGFTHLEEHNLDYLYDGAESVIDDYCALMAATELAHAAGIMPGGPDPADFAKAADRRAESLMNRHTTTGMGFGYLLGDVEGRPFFHAAESGLPALALMRFAEVRRDSALAGRARSVALTLLRDAAFLADEVPNPFGYARQYAQPAGCPPRTTFFYPHDNETGYWWQGENANISSIAYAALLAAELPECDPALRERLLRLADDQVQWVMGLNPFDASMIQGRGRGNVEYSTAFQNVPGGILNGVTSGFDDEHDIAFMPDEHRASGNSWRWAEQWIPHSAWFMLAVSALG</sequence>
<evidence type="ECO:0000256" key="2">
    <source>
        <dbReference type="ARBA" id="ARBA00022801"/>
    </source>
</evidence>
<keyword evidence="3" id="KW-0119">Carbohydrate metabolism</keyword>
<dbReference type="Gene3D" id="2.60.40.10">
    <property type="entry name" value="Immunoglobulins"/>
    <property type="match status" value="1"/>
</dbReference>
<dbReference type="Pfam" id="PF00759">
    <property type="entry name" value="Glyco_hydro_9"/>
    <property type="match status" value="1"/>
</dbReference>
<dbReference type="InterPro" id="IPR004197">
    <property type="entry name" value="Cellulase_Ig-like"/>
</dbReference>
<evidence type="ECO:0000313" key="7">
    <source>
        <dbReference type="EMBL" id="GII33586.1"/>
    </source>
</evidence>
<evidence type="ECO:0000256" key="5">
    <source>
        <dbReference type="ARBA" id="ARBA00023326"/>
    </source>
</evidence>
<evidence type="ECO:0000313" key="8">
    <source>
        <dbReference type="Proteomes" id="UP000650628"/>
    </source>
</evidence>
<dbReference type="SUPFAM" id="SSF81296">
    <property type="entry name" value="E set domains"/>
    <property type="match status" value="1"/>
</dbReference>